<evidence type="ECO:0000256" key="3">
    <source>
        <dbReference type="ARBA" id="ARBA00023015"/>
    </source>
</evidence>
<dbReference type="Proteomes" id="UP000827724">
    <property type="component" value="Unassembled WGS sequence"/>
</dbReference>
<keyword evidence="4" id="KW-0804">Transcription</keyword>
<dbReference type="CDD" id="cd12148">
    <property type="entry name" value="fungal_TF_MHR"/>
    <property type="match status" value="1"/>
</dbReference>
<reference evidence="7" key="1">
    <citation type="submission" date="2021-08" db="EMBL/GenBank/DDBJ databases">
        <title>Chromosome-Level Trichoderma cornu-damae using Hi-C Data.</title>
        <authorList>
            <person name="Kim C.S."/>
        </authorList>
    </citation>
    <scope>NUCLEOTIDE SEQUENCE</scope>
    <source>
        <strain evidence="7">KA19-0412C</strain>
    </source>
</reference>
<keyword evidence="5" id="KW-0539">Nucleus</keyword>
<dbReference type="GO" id="GO:0000981">
    <property type="term" value="F:DNA-binding transcription factor activity, RNA polymerase II-specific"/>
    <property type="evidence" value="ECO:0007669"/>
    <property type="project" value="InterPro"/>
</dbReference>
<dbReference type="GO" id="GO:0005634">
    <property type="term" value="C:nucleus"/>
    <property type="evidence" value="ECO:0007669"/>
    <property type="project" value="UniProtKB-SubCell"/>
</dbReference>
<dbReference type="Gene3D" id="4.10.240.10">
    <property type="entry name" value="Zn(2)-C6 fungal-type DNA-binding domain"/>
    <property type="match status" value="1"/>
</dbReference>
<name>A0A9P8TT97_9HYPO</name>
<comment type="subcellular location">
    <subcellularLocation>
        <location evidence="1">Nucleus</location>
    </subcellularLocation>
</comment>
<keyword evidence="2" id="KW-0479">Metal-binding</keyword>
<dbReference type="SUPFAM" id="SSF57701">
    <property type="entry name" value="Zn2/Cys6 DNA-binding domain"/>
    <property type="match status" value="1"/>
</dbReference>
<dbReference type="InterPro" id="IPR036864">
    <property type="entry name" value="Zn2-C6_fun-type_DNA-bd_sf"/>
</dbReference>
<dbReference type="OrthoDB" id="39175at2759"/>
<dbReference type="Pfam" id="PF00172">
    <property type="entry name" value="Zn_clus"/>
    <property type="match status" value="1"/>
</dbReference>
<gene>
    <name evidence="7" type="ORF">Trco_003444</name>
</gene>
<dbReference type="PANTHER" id="PTHR47338:SF20">
    <property type="entry name" value="ZN(II)2CYS6 TRANSCRIPTION FACTOR (EUROFUNG)"/>
    <property type="match status" value="1"/>
</dbReference>
<feature type="domain" description="Zn(2)-C6 fungal-type" evidence="6">
    <location>
        <begin position="15"/>
        <end position="45"/>
    </location>
</feature>
<dbReference type="EMBL" id="JAIWOZ010000003">
    <property type="protein sequence ID" value="KAH6607131.1"/>
    <property type="molecule type" value="Genomic_DNA"/>
</dbReference>
<dbReference type="PANTHER" id="PTHR47338">
    <property type="entry name" value="ZN(II)2CYS6 TRANSCRIPTION FACTOR (EUROFUNG)-RELATED"/>
    <property type="match status" value="1"/>
</dbReference>
<dbReference type="InterPro" id="IPR050815">
    <property type="entry name" value="TF_fung"/>
</dbReference>
<proteinExistence type="predicted"/>
<dbReference type="GO" id="GO:0003677">
    <property type="term" value="F:DNA binding"/>
    <property type="evidence" value="ECO:0007669"/>
    <property type="project" value="InterPro"/>
</dbReference>
<dbReference type="CDD" id="cd00067">
    <property type="entry name" value="GAL4"/>
    <property type="match status" value="1"/>
</dbReference>
<dbReference type="PROSITE" id="PS00463">
    <property type="entry name" value="ZN2_CY6_FUNGAL_1"/>
    <property type="match status" value="1"/>
</dbReference>
<protein>
    <recommendedName>
        <fullName evidence="6">Zn(2)-C6 fungal-type domain-containing protein</fullName>
    </recommendedName>
</protein>
<comment type="caution">
    <text evidence="7">The sequence shown here is derived from an EMBL/GenBank/DDBJ whole genome shotgun (WGS) entry which is preliminary data.</text>
</comment>
<organism evidence="7 8">
    <name type="scientific">Trichoderma cornu-damae</name>
    <dbReference type="NCBI Taxonomy" id="654480"/>
    <lineage>
        <taxon>Eukaryota</taxon>
        <taxon>Fungi</taxon>
        <taxon>Dikarya</taxon>
        <taxon>Ascomycota</taxon>
        <taxon>Pezizomycotina</taxon>
        <taxon>Sordariomycetes</taxon>
        <taxon>Hypocreomycetidae</taxon>
        <taxon>Hypocreales</taxon>
        <taxon>Hypocreaceae</taxon>
        <taxon>Trichoderma</taxon>
    </lineage>
</organism>
<accession>A0A9P8TT97</accession>
<dbReference type="AlphaFoldDB" id="A0A9P8TT97"/>
<evidence type="ECO:0000259" key="6">
    <source>
        <dbReference type="PROSITE" id="PS50048"/>
    </source>
</evidence>
<evidence type="ECO:0000256" key="5">
    <source>
        <dbReference type="ARBA" id="ARBA00023242"/>
    </source>
</evidence>
<dbReference type="InterPro" id="IPR007219">
    <property type="entry name" value="XnlR_reg_dom"/>
</dbReference>
<evidence type="ECO:0000256" key="4">
    <source>
        <dbReference type="ARBA" id="ARBA00023163"/>
    </source>
</evidence>
<dbReference type="SMART" id="SM00066">
    <property type="entry name" value="GAL4"/>
    <property type="match status" value="1"/>
</dbReference>
<dbReference type="PROSITE" id="PS50048">
    <property type="entry name" value="ZN2_CY6_FUNGAL_2"/>
    <property type="match status" value="1"/>
</dbReference>
<evidence type="ECO:0000313" key="8">
    <source>
        <dbReference type="Proteomes" id="UP000827724"/>
    </source>
</evidence>
<dbReference type="GO" id="GO:0008270">
    <property type="term" value="F:zinc ion binding"/>
    <property type="evidence" value="ECO:0007669"/>
    <property type="project" value="InterPro"/>
</dbReference>
<dbReference type="Pfam" id="PF04082">
    <property type="entry name" value="Fungal_trans"/>
    <property type="match status" value="1"/>
</dbReference>
<evidence type="ECO:0000256" key="1">
    <source>
        <dbReference type="ARBA" id="ARBA00004123"/>
    </source>
</evidence>
<evidence type="ECO:0000256" key="2">
    <source>
        <dbReference type="ARBA" id="ARBA00022723"/>
    </source>
</evidence>
<dbReference type="InterPro" id="IPR001138">
    <property type="entry name" value="Zn2Cys6_DnaBD"/>
</dbReference>
<keyword evidence="3" id="KW-0805">Transcription regulation</keyword>
<dbReference type="GO" id="GO:0006351">
    <property type="term" value="P:DNA-templated transcription"/>
    <property type="evidence" value="ECO:0007669"/>
    <property type="project" value="InterPro"/>
</dbReference>
<keyword evidence="8" id="KW-1185">Reference proteome</keyword>
<sequence>MASATVPMESWASKACKHCRLHKRRCDKRLPRCSRCASKFLRCEYDDETPLESEPDTKPRWSEPLAIRRGSCGLELSSAGEKQLLWAACRGQEPQPDQADGKALMSLVKDVFSYGDTSVEQVSHRYFATFQSWLPIIDEPRTKFDLRIMQQQVAEALYDSMALLLLCMHLLSQRPCHHPNHTSNSVLYRTTRRLFLLLETPSRVPSLTRLQAGLLLTAYECGHGLAKEASSTLGTCFGLVRQLDMSALLIRAEDSHRPEDDLISTRRCIVLSCVDGTARLLIPTREILPLDAVPYLRTDNSLALMDSVYKFRVKAFSALGIGEATRAVHGDPESSDCVEAERLLHDLIRQHSATPQGGSYPMCEGVSMALSAVVSAYKKRVKRLGSAADAKLNLDIKFAYNIVFEICRAEGSIMWMKEKTLDRMYFASLSCLYRAAVDLDELYPKGASPEDAKQLRENLEWFSRHWEVADGLLQRLNRNAELRSKQVHHGFR</sequence>
<evidence type="ECO:0000313" key="7">
    <source>
        <dbReference type="EMBL" id="KAH6607131.1"/>
    </source>
</evidence>